<keyword evidence="2" id="KW-0413">Isomerase</keyword>
<dbReference type="EMBL" id="VRTY01000160">
    <property type="protein sequence ID" value="TXK21994.1"/>
    <property type="molecule type" value="Genomic_DNA"/>
</dbReference>
<dbReference type="GO" id="GO:0003723">
    <property type="term" value="F:RNA binding"/>
    <property type="evidence" value="ECO:0007669"/>
    <property type="project" value="UniProtKB-KW"/>
</dbReference>
<evidence type="ECO:0000313" key="5">
    <source>
        <dbReference type="EMBL" id="TXK21994.1"/>
    </source>
</evidence>
<name>A0A5C8ILN8_9BACT</name>
<dbReference type="Pfam" id="PF00849">
    <property type="entry name" value="PseudoU_synth_2"/>
    <property type="match status" value="1"/>
</dbReference>
<dbReference type="RefSeq" id="WP_147924154.1">
    <property type="nucleotide sequence ID" value="NZ_VRTY01000160.1"/>
</dbReference>
<keyword evidence="6" id="KW-1185">Reference proteome</keyword>
<evidence type="ECO:0000259" key="4">
    <source>
        <dbReference type="Pfam" id="PF00849"/>
    </source>
</evidence>
<dbReference type="GO" id="GO:0001522">
    <property type="term" value="P:pseudouridine synthesis"/>
    <property type="evidence" value="ECO:0007669"/>
    <property type="project" value="InterPro"/>
</dbReference>
<dbReference type="Gene3D" id="3.30.70.580">
    <property type="entry name" value="Pseudouridine synthase I, catalytic domain, N-terminal subdomain"/>
    <property type="match status" value="1"/>
</dbReference>
<dbReference type="GO" id="GO:0006364">
    <property type="term" value="P:rRNA processing"/>
    <property type="evidence" value="ECO:0007669"/>
    <property type="project" value="UniProtKB-ARBA"/>
</dbReference>
<comment type="caution">
    <text evidence="5">The sequence shown here is derived from an EMBL/GenBank/DDBJ whole genome shotgun (WGS) entry which is preliminary data.</text>
</comment>
<dbReference type="InterPro" id="IPR018496">
    <property type="entry name" value="PsdUridine_synth_RsuA/RluB_CS"/>
</dbReference>
<sequence length="180" mass="19737">MKSLTSSLKHFLVQKLRISNKEAIDLVIGGKVLVNGSKGALTQALQPEDTVELAGQVLKQADKLIYLAYHKPRGIESTLNPQIPDNLAEAINLDQHVFPVGRLDKESEGLMLLTNNGKIFDRIIHAESHQEKEYKVTVDKPLTPEAIAHLAAGVVIMGEKTRPALVQQLDATTFAITLTQ</sequence>
<dbReference type="PROSITE" id="PS50889">
    <property type="entry name" value="S4"/>
    <property type="match status" value="1"/>
</dbReference>
<dbReference type="PANTHER" id="PTHR47683">
    <property type="entry name" value="PSEUDOURIDINE SYNTHASE FAMILY PROTEIN-RELATED"/>
    <property type="match status" value="1"/>
</dbReference>
<dbReference type="AlphaFoldDB" id="A0A5C8ILN8"/>
<dbReference type="OrthoDB" id="1012272at2"/>
<evidence type="ECO:0000256" key="3">
    <source>
        <dbReference type="PROSITE-ProRule" id="PRU00182"/>
    </source>
</evidence>
<dbReference type="Gene3D" id="3.30.70.1560">
    <property type="entry name" value="Alpha-L RNA-binding motif"/>
    <property type="match status" value="1"/>
</dbReference>
<dbReference type="SUPFAM" id="SSF55120">
    <property type="entry name" value="Pseudouridine synthase"/>
    <property type="match status" value="1"/>
</dbReference>
<dbReference type="PROSITE" id="PS01149">
    <property type="entry name" value="PSI_RSU"/>
    <property type="match status" value="1"/>
</dbReference>
<organism evidence="5 6">
    <name type="scientific">Pontibacter qinzhouensis</name>
    <dbReference type="NCBI Taxonomy" id="2603253"/>
    <lineage>
        <taxon>Bacteria</taxon>
        <taxon>Pseudomonadati</taxon>
        <taxon>Bacteroidota</taxon>
        <taxon>Cytophagia</taxon>
        <taxon>Cytophagales</taxon>
        <taxon>Hymenobacteraceae</taxon>
        <taxon>Pontibacter</taxon>
    </lineage>
</organism>
<accession>A0A5C8ILN8</accession>
<dbReference type="InterPro" id="IPR042092">
    <property type="entry name" value="PsdUridine_s_RsuA/RluB/E/F_cat"/>
</dbReference>
<keyword evidence="3" id="KW-0694">RNA-binding</keyword>
<feature type="domain" description="Pseudouridine synthase RsuA/RluA-like" evidence="4">
    <location>
        <begin position="66"/>
        <end position="149"/>
    </location>
</feature>
<evidence type="ECO:0000313" key="6">
    <source>
        <dbReference type="Proteomes" id="UP000321926"/>
    </source>
</evidence>
<dbReference type="InterPro" id="IPR020103">
    <property type="entry name" value="PsdUridine_synth_cat_dom_sf"/>
</dbReference>
<reference evidence="5 6" key="1">
    <citation type="submission" date="2019-08" db="EMBL/GenBank/DDBJ databases">
        <authorList>
            <person name="Shi S."/>
        </authorList>
    </citation>
    <scope>NUCLEOTIDE SEQUENCE [LARGE SCALE GENOMIC DNA]</scope>
    <source>
        <strain evidence="5 6">GY10130</strain>
    </source>
</reference>
<dbReference type="InterPro" id="IPR020094">
    <property type="entry name" value="TruA/RsuA/RluB/E/F_N"/>
</dbReference>
<dbReference type="InterPro" id="IPR006145">
    <property type="entry name" value="PsdUridine_synth_RsuA/RluA"/>
</dbReference>
<dbReference type="SUPFAM" id="SSF55174">
    <property type="entry name" value="Alpha-L RNA-binding motif"/>
    <property type="match status" value="1"/>
</dbReference>
<evidence type="ECO:0000256" key="2">
    <source>
        <dbReference type="ARBA" id="ARBA00023235"/>
    </source>
</evidence>
<protein>
    <submittedName>
        <fullName evidence="5">Ribosomal large subunit pseudouridine synthase F</fullName>
    </submittedName>
</protein>
<dbReference type="GO" id="GO:0140098">
    <property type="term" value="F:catalytic activity, acting on RNA"/>
    <property type="evidence" value="ECO:0007669"/>
    <property type="project" value="UniProtKB-ARBA"/>
</dbReference>
<proteinExistence type="inferred from homology"/>
<dbReference type="InterPro" id="IPR050343">
    <property type="entry name" value="RsuA_PseudoU_synthase"/>
</dbReference>
<dbReference type="PANTHER" id="PTHR47683:SF2">
    <property type="entry name" value="RNA-BINDING S4 DOMAIN-CONTAINING PROTEIN"/>
    <property type="match status" value="1"/>
</dbReference>
<gene>
    <name evidence="5" type="ORF">FVR03_23160</name>
</gene>
<comment type="similarity">
    <text evidence="1">Belongs to the pseudouridine synthase RsuA family.</text>
</comment>
<dbReference type="Proteomes" id="UP000321926">
    <property type="component" value="Unassembled WGS sequence"/>
</dbReference>
<feature type="non-terminal residue" evidence="5">
    <location>
        <position position="180"/>
    </location>
</feature>
<dbReference type="GO" id="GO:0009982">
    <property type="term" value="F:pseudouridine synthase activity"/>
    <property type="evidence" value="ECO:0007669"/>
    <property type="project" value="InterPro"/>
</dbReference>
<evidence type="ECO:0000256" key="1">
    <source>
        <dbReference type="ARBA" id="ARBA00008348"/>
    </source>
</evidence>